<feature type="non-terminal residue" evidence="1">
    <location>
        <position position="13"/>
    </location>
</feature>
<sequence length="13" mass="1501">MTGRVLLQCVFFS</sequence>
<evidence type="ECO:0000313" key="2">
    <source>
        <dbReference type="Proteomes" id="UP001562425"/>
    </source>
</evidence>
<proteinExistence type="predicted"/>
<reference evidence="1 2" key="1">
    <citation type="submission" date="2024-05" db="EMBL/GenBank/DDBJ databases">
        <title>Culex pipiens pipiens assembly and annotation.</title>
        <authorList>
            <person name="Alout H."/>
            <person name="Durand T."/>
        </authorList>
    </citation>
    <scope>NUCLEOTIDE SEQUENCE [LARGE SCALE GENOMIC DNA]</scope>
    <source>
        <strain evidence="1">HA-2024</strain>
        <tissue evidence="1">Whole body</tissue>
    </source>
</reference>
<comment type="caution">
    <text evidence="1">The sequence shown here is derived from an EMBL/GenBank/DDBJ whole genome shotgun (WGS) entry which is preliminary data.</text>
</comment>
<keyword evidence="2" id="KW-1185">Reference proteome</keyword>
<protein>
    <submittedName>
        <fullName evidence="1">Uncharacterized protein</fullName>
    </submittedName>
</protein>
<dbReference type="EMBL" id="JBEHCU010001538">
    <property type="protein sequence ID" value="KAL1403473.1"/>
    <property type="molecule type" value="Genomic_DNA"/>
</dbReference>
<evidence type="ECO:0000313" key="1">
    <source>
        <dbReference type="EMBL" id="KAL1403473.1"/>
    </source>
</evidence>
<gene>
    <name evidence="1" type="ORF">pipiens_019349</name>
</gene>
<name>A0ABD1DUQ8_CULPP</name>
<dbReference type="Proteomes" id="UP001562425">
    <property type="component" value="Unassembled WGS sequence"/>
</dbReference>
<organism evidence="1 2">
    <name type="scientific">Culex pipiens pipiens</name>
    <name type="common">Northern house mosquito</name>
    <dbReference type="NCBI Taxonomy" id="38569"/>
    <lineage>
        <taxon>Eukaryota</taxon>
        <taxon>Metazoa</taxon>
        <taxon>Ecdysozoa</taxon>
        <taxon>Arthropoda</taxon>
        <taxon>Hexapoda</taxon>
        <taxon>Insecta</taxon>
        <taxon>Pterygota</taxon>
        <taxon>Neoptera</taxon>
        <taxon>Endopterygota</taxon>
        <taxon>Diptera</taxon>
        <taxon>Nematocera</taxon>
        <taxon>Culicoidea</taxon>
        <taxon>Culicidae</taxon>
        <taxon>Culicinae</taxon>
        <taxon>Culicini</taxon>
        <taxon>Culex</taxon>
        <taxon>Culex</taxon>
    </lineage>
</organism>
<accession>A0ABD1DUQ8</accession>